<proteinExistence type="predicted"/>
<sequence>MGTSCKGWAAPTRRATTSPSRCRSRNSRPGWPTGNTSSDARRLVSSGDPTGFDAEHWLAGWLAKPLPALGGATPASYLDTFEGQKLVAELLSMMQSGAYA</sequence>
<reference evidence="3" key="1">
    <citation type="submission" date="2019-12" db="EMBL/GenBank/DDBJ databases">
        <title>Novel species isolated from a subtropical stream in China.</title>
        <authorList>
            <person name="Lu H."/>
        </authorList>
    </citation>
    <scope>NUCLEOTIDE SEQUENCE [LARGE SCALE GENOMIC DNA]</scope>
    <source>
        <strain evidence="3">FT81W</strain>
    </source>
</reference>
<feature type="domain" description="Antitoxin Xre/MbcA/ParS-like toxin-binding" evidence="2">
    <location>
        <begin position="53"/>
        <end position="97"/>
    </location>
</feature>
<accession>A0A845GR94</accession>
<dbReference type="Proteomes" id="UP000447355">
    <property type="component" value="Unassembled WGS sequence"/>
</dbReference>
<feature type="region of interest" description="Disordered" evidence="1">
    <location>
        <begin position="1"/>
        <end position="47"/>
    </location>
</feature>
<gene>
    <name evidence="3" type="ORF">GTP90_17810</name>
</gene>
<comment type="caution">
    <text evidence="3">The sequence shown here is derived from an EMBL/GenBank/DDBJ whole genome shotgun (WGS) entry which is preliminary data.</text>
</comment>
<evidence type="ECO:0000256" key="1">
    <source>
        <dbReference type="SAM" id="MobiDB-lite"/>
    </source>
</evidence>
<protein>
    <submittedName>
        <fullName evidence="3">DUF2384 domain-containing protein</fullName>
    </submittedName>
</protein>
<dbReference type="RefSeq" id="WP_161084829.1">
    <property type="nucleotide sequence ID" value="NZ_WWCX01000031.1"/>
</dbReference>
<evidence type="ECO:0000313" key="3">
    <source>
        <dbReference type="EMBL" id="MYM95718.1"/>
    </source>
</evidence>
<evidence type="ECO:0000259" key="2">
    <source>
        <dbReference type="Pfam" id="PF09722"/>
    </source>
</evidence>
<name>A0A845GR94_9BURK</name>
<dbReference type="Pfam" id="PF09722">
    <property type="entry name" value="Xre_MbcA_ParS_C"/>
    <property type="match status" value="1"/>
</dbReference>
<dbReference type="InterPro" id="IPR024467">
    <property type="entry name" value="Xre/MbcA/ParS-like_toxin-bd"/>
</dbReference>
<dbReference type="AlphaFoldDB" id="A0A845GR94"/>
<evidence type="ECO:0000313" key="4">
    <source>
        <dbReference type="Proteomes" id="UP000447355"/>
    </source>
</evidence>
<organism evidence="3 4">
    <name type="scientific">Duganella vulcania</name>
    <dbReference type="NCBI Taxonomy" id="2692166"/>
    <lineage>
        <taxon>Bacteria</taxon>
        <taxon>Pseudomonadati</taxon>
        <taxon>Pseudomonadota</taxon>
        <taxon>Betaproteobacteria</taxon>
        <taxon>Burkholderiales</taxon>
        <taxon>Oxalobacteraceae</taxon>
        <taxon>Telluria group</taxon>
        <taxon>Duganella</taxon>
    </lineage>
</organism>
<dbReference type="EMBL" id="WWCX01000031">
    <property type="protein sequence ID" value="MYM95718.1"/>
    <property type="molecule type" value="Genomic_DNA"/>
</dbReference>